<evidence type="ECO:0000256" key="1">
    <source>
        <dbReference type="ARBA" id="ARBA00022485"/>
    </source>
</evidence>
<dbReference type="PANTHER" id="PTHR43687:SF1">
    <property type="entry name" value="FERREDOXIN III"/>
    <property type="match status" value="1"/>
</dbReference>
<accession>D1AA34</accession>
<dbReference type="InterPro" id="IPR017900">
    <property type="entry name" value="4Fe4S_Fe_S_CS"/>
</dbReference>
<dbReference type="GO" id="GO:0051539">
    <property type="term" value="F:4 iron, 4 sulfur cluster binding"/>
    <property type="evidence" value="ECO:0007669"/>
    <property type="project" value="UniProtKB-KW"/>
</dbReference>
<keyword evidence="7" id="KW-1185">Reference proteome</keyword>
<keyword evidence="4" id="KW-0411">Iron-sulfur</keyword>
<dbReference type="PROSITE" id="PS51379">
    <property type="entry name" value="4FE4S_FER_2"/>
    <property type="match status" value="2"/>
</dbReference>
<keyword evidence="1" id="KW-0004">4Fe-4S</keyword>
<dbReference type="Proteomes" id="UP000001918">
    <property type="component" value="Chromosome"/>
</dbReference>
<feature type="domain" description="4Fe-4S ferredoxin-type" evidence="5">
    <location>
        <begin position="31"/>
        <end position="61"/>
    </location>
</feature>
<dbReference type="STRING" id="471852.Tcur_1388"/>
<evidence type="ECO:0000259" key="5">
    <source>
        <dbReference type="PROSITE" id="PS51379"/>
    </source>
</evidence>
<gene>
    <name evidence="6" type="ordered locus">Tcur_1388</name>
</gene>
<sequence>MIELVIASRCIQCDKCVQVCPMDVFDAVPGGVPVIARQSDCQTCFMCELYCPADALYVDPDCHGPVPVDEARILATDWPEQYRRDSGWGRARRTHRNESWRMGEIFATAYRILGEERP</sequence>
<feature type="domain" description="4Fe-4S ferredoxin-type" evidence="5">
    <location>
        <begin position="1"/>
        <end position="30"/>
    </location>
</feature>
<dbReference type="InterPro" id="IPR017896">
    <property type="entry name" value="4Fe4S_Fe-S-bd"/>
</dbReference>
<dbReference type="AlphaFoldDB" id="D1AA34"/>
<reference evidence="6 7" key="1">
    <citation type="journal article" date="2011" name="Stand. Genomic Sci.">
        <title>Complete genome sequence of Thermomonospora curvata type strain (B9).</title>
        <authorList>
            <person name="Chertkov O."/>
            <person name="Sikorski J."/>
            <person name="Nolan M."/>
            <person name="Lapidus A."/>
            <person name="Lucas S."/>
            <person name="Del Rio T.G."/>
            <person name="Tice H."/>
            <person name="Cheng J.F."/>
            <person name="Goodwin L."/>
            <person name="Pitluck S."/>
            <person name="Liolios K."/>
            <person name="Ivanova N."/>
            <person name="Mavromatis K."/>
            <person name="Mikhailova N."/>
            <person name="Ovchinnikova G."/>
            <person name="Pati A."/>
            <person name="Chen A."/>
            <person name="Palaniappan K."/>
            <person name="Djao O.D."/>
            <person name="Land M."/>
            <person name="Hauser L."/>
            <person name="Chang Y.J."/>
            <person name="Jeffries C.D."/>
            <person name="Brettin T."/>
            <person name="Han C."/>
            <person name="Detter J.C."/>
            <person name="Rohde M."/>
            <person name="Goker M."/>
            <person name="Woyke T."/>
            <person name="Bristow J."/>
            <person name="Eisen J.A."/>
            <person name="Markowitz V."/>
            <person name="Hugenholtz P."/>
            <person name="Klenk H.P."/>
            <person name="Kyrpides N.C."/>
        </authorList>
    </citation>
    <scope>NUCLEOTIDE SEQUENCE [LARGE SCALE GENOMIC DNA]</scope>
    <source>
        <strain evidence="7">ATCC 19995 / DSM 43183 / JCM 3096 / KCTC 9072 / NBRC 15933 / NCIMB 10081 / Henssen B9</strain>
    </source>
</reference>
<keyword evidence="2" id="KW-0479">Metal-binding</keyword>
<dbReference type="Gene3D" id="3.30.70.20">
    <property type="match status" value="1"/>
</dbReference>
<evidence type="ECO:0000256" key="3">
    <source>
        <dbReference type="ARBA" id="ARBA00023004"/>
    </source>
</evidence>
<organism evidence="6 7">
    <name type="scientific">Thermomonospora curvata (strain ATCC 19995 / DSM 43183 / JCM 3096 / KCTC 9072 / NBRC 15933 / NCIMB 10081 / Henssen B9)</name>
    <dbReference type="NCBI Taxonomy" id="471852"/>
    <lineage>
        <taxon>Bacteria</taxon>
        <taxon>Bacillati</taxon>
        <taxon>Actinomycetota</taxon>
        <taxon>Actinomycetes</taxon>
        <taxon>Streptosporangiales</taxon>
        <taxon>Thermomonosporaceae</taxon>
        <taxon>Thermomonospora</taxon>
    </lineage>
</organism>
<evidence type="ECO:0000256" key="4">
    <source>
        <dbReference type="ARBA" id="ARBA00023014"/>
    </source>
</evidence>
<dbReference type="RefSeq" id="WP_012851754.1">
    <property type="nucleotide sequence ID" value="NC_013510.1"/>
</dbReference>
<dbReference type="HOGENOM" id="CLU_152535_1_0_11"/>
<evidence type="ECO:0000313" key="6">
    <source>
        <dbReference type="EMBL" id="ACY96970.1"/>
    </source>
</evidence>
<proteinExistence type="predicted"/>
<dbReference type="SUPFAM" id="SSF54862">
    <property type="entry name" value="4Fe-4S ferredoxins"/>
    <property type="match status" value="1"/>
</dbReference>
<name>D1AA34_THECD</name>
<dbReference type="InterPro" id="IPR050572">
    <property type="entry name" value="Fe-S_Ferredoxin"/>
</dbReference>
<evidence type="ECO:0000313" key="7">
    <source>
        <dbReference type="Proteomes" id="UP000001918"/>
    </source>
</evidence>
<protein>
    <submittedName>
        <fullName evidence="6">4Fe-4S ferredoxin iron-sulfur binding domain protein</fullName>
    </submittedName>
</protein>
<dbReference type="EMBL" id="CP001738">
    <property type="protein sequence ID" value="ACY96970.1"/>
    <property type="molecule type" value="Genomic_DNA"/>
</dbReference>
<dbReference type="Pfam" id="PF13187">
    <property type="entry name" value="Fer4_9"/>
    <property type="match status" value="1"/>
</dbReference>
<dbReference type="eggNOG" id="COG1146">
    <property type="taxonomic scope" value="Bacteria"/>
</dbReference>
<dbReference type="OrthoDB" id="9800445at2"/>
<dbReference type="PANTHER" id="PTHR43687">
    <property type="entry name" value="ADENYLYLSULFATE REDUCTASE, BETA SUBUNIT"/>
    <property type="match status" value="1"/>
</dbReference>
<evidence type="ECO:0000256" key="2">
    <source>
        <dbReference type="ARBA" id="ARBA00022723"/>
    </source>
</evidence>
<dbReference type="GO" id="GO:0046872">
    <property type="term" value="F:metal ion binding"/>
    <property type="evidence" value="ECO:0007669"/>
    <property type="project" value="UniProtKB-KW"/>
</dbReference>
<dbReference type="PROSITE" id="PS00198">
    <property type="entry name" value="4FE4S_FER_1"/>
    <property type="match status" value="2"/>
</dbReference>
<keyword evidence="3" id="KW-0408">Iron</keyword>
<dbReference type="KEGG" id="tcu:Tcur_1388"/>